<organism evidence="3 4">
    <name type="scientific">Lignipirellula cremea</name>
    <dbReference type="NCBI Taxonomy" id="2528010"/>
    <lineage>
        <taxon>Bacteria</taxon>
        <taxon>Pseudomonadati</taxon>
        <taxon>Planctomycetota</taxon>
        <taxon>Planctomycetia</taxon>
        <taxon>Pirellulales</taxon>
        <taxon>Pirellulaceae</taxon>
        <taxon>Lignipirellula</taxon>
    </lineage>
</organism>
<proteinExistence type="predicted"/>
<dbReference type="AlphaFoldDB" id="A0A518E3N4"/>
<name>A0A518E3N4_9BACT</name>
<dbReference type="Proteomes" id="UP000317648">
    <property type="component" value="Chromosome"/>
</dbReference>
<accession>A0A518E3N4</accession>
<feature type="chain" id="PRO_5022211128" description="SPOR domain-containing protein" evidence="2">
    <location>
        <begin position="27"/>
        <end position="119"/>
    </location>
</feature>
<keyword evidence="2" id="KW-0732">Signal</keyword>
<gene>
    <name evidence="3" type="ORF">Pla8534_65740</name>
</gene>
<evidence type="ECO:0000313" key="4">
    <source>
        <dbReference type="Proteomes" id="UP000317648"/>
    </source>
</evidence>
<evidence type="ECO:0000256" key="2">
    <source>
        <dbReference type="SAM" id="SignalP"/>
    </source>
</evidence>
<dbReference type="RefSeq" id="WP_145058165.1">
    <property type="nucleotide sequence ID" value="NZ_CP036433.1"/>
</dbReference>
<feature type="compositionally biased region" description="Polar residues" evidence="1">
    <location>
        <begin position="97"/>
        <end position="119"/>
    </location>
</feature>
<protein>
    <recommendedName>
        <fullName evidence="5">SPOR domain-containing protein</fullName>
    </recommendedName>
</protein>
<dbReference type="EMBL" id="CP036433">
    <property type="protein sequence ID" value="QDU98701.1"/>
    <property type="molecule type" value="Genomic_DNA"/>
</dbReference>
<feature type="signal peptide" evidence="2">
    <location>
        <begin position="1"/>
        <end position="26"/>
    </location>
</feature>
<dbReference type="KEGG" id="lcre:Pla8534_65740"/>
<reference evidence="3 4" key="1">
    <citation type="submission" date="2019-02" db="EMBL/GenBank/DDBJ databases">
        <title>Deep-cultivation of Planctomycetes and their phenomic and genomic characterization uncovers novel biology.</title>
        <authorList>
            <person name="Wiegand S."/>
            <person name="Jogler M."/>
            <person name="Boedeker C."/>
            <person name="Pinto D."/>
            <person name="Vollmers J."/>
            <person name="Rivas-Marin E."/>
            <person name="Kohn T."/>
            <person name="Peeters S.H."/>
            <person name="Heuer A."/>
            <person name="Rast P."/>
            <person name="Oberbeckmann S."/>
            <person name="Bunk B."/>
            <person name="Jeske O."/>
            <person name="Meyerdierks A."/>
            <person name="Storesund J.E."/>
            <person name="Kallscheuer N."/>
            <person name="Luecker S."/>
            <person name="Lage O.M."/>
            <person name="Pohl T."/>
            <person name="Merkel B.J."/>
            <person name="Hornburger P."/>
            <person name="Mueller R.-W."/>
            <person name="Bruemmer F."/>
            <person name="Labrenz M."/>
            <person name="Spormann A.M."/>
            <person name="Op den Camp H."/>
            <person name="Overmann J."/>
            <person name="Amann R."/>
            <person name="Jetten M.S.M."/>
            <person name="Mascher T."/>
            <person name="Medema M.H."/>
            <person name="Devos D.P."/>
            <person name="Kaster A.-K."/>
            <person name="Ovreas L."/>
            <person name="Rohde M."/>
            <person name="Galperin M.Y."/>
            <person name="Jogler C."/>
        </authorList>
    </citation>
    <scope>NUCLEOTIDE SEQUENCE [LARGE SCALE GENOMIC DNA]</scope>
    <source>
        <strain evidence="3 4">Pla85_3_4</strain>
    </source>
</reference>
<evidence type="ECO:0008006" key="5">
    <source>
        <dbReference type="Google" id="ProtNLM"/>
    </source>
</evidence>
<feature type="region of interest" description="Disordered" evidence="1">
    <location>
        <begin position="90"/>
        <end position="119"/>
    </location>
</feature>
<sequence precursor="true">MNRLLNSSIALTAGLMICLFAQNASAQMPTIERVYAVQIQATSTETDAWRTIGVYKSRTQAEADVATSRIGGRFGKVRIVPQLRAEADADAAPATGKAQNGSAAPVNAGSSLSVRSFRL</sequence>
<evidence type="ECO:0000256" key="1">
    <source>
        <dbReference type="SAM" id="MobiDB-lite"/>
    </source>
</evidence>
<keyword evidence="4" id="KW-1185">Reference proteome</keyword>
<evidence type="ECO:0000313" key="3">
    <source>
        <dbReference type="EMBL" id="QDU98701.1"/>
    </source>
</evidence>